<dbReference type="PANTHER" id="PTHR20883">
    <property type="entry name" value="PHYTANOYL-COA DIOXYGENASE DOMAIN CONTAINING 1"/>
    <property type="match status" value="1"/>
</dbReference>
<protein>
    <submittedName>
        <fullName evidence="2">Non-ribosomal peptide synthase</fullName>
    </submittedName>
</protein>
<accession>A0AA37WQJ0</accession>
<evidence type="ECO:0000313" key="2">
    <source>
        <dbReference type="EMBL" id="GLS70120.1"/>
    </source>
</evidence>
<dbReference type="Gene3D" id="2.60.120.620">
    <property type="entry name" value="q2cbj1_9rhob like domain"/>
    <property type="match status" value="1"/>
</dbReference>
<dbReference type="Pfam" id="PF05721">
    <property type="entry name" value="PhyH"/>
    <property type="match status" value="1"/>
</dbReference>
<keyword evidence="3" id="KW-1185">Reference proteome</keyword>
<sequence>MSTTLAAVLPPSSGRQRFAPLSAFNTLGYAGPFTLRDTAQVETLRRFIEGHRDPGILGRILSKARLIGDRRLQQVDGHLAFRPLYDFAVQPQLLDDVEAILGPDILLWKGRIIVRQPGSSGQDWHVDFDNKMVGGVHITFAIAPMTSDNGALQLIPGTHRYEVSLHESQRNGACDLRDAASMLALADATHPENAPHELVTMELEPGEYFLTKGGLWHGVPPNHTVSPRPAVLSRYMAPDVESHIWSHDDSAPVVMSKRSLPCILVRGEDSFRLNRLHAPPRPVAGMDPNHRNAARRAV</sequence>
<evidence type="ECO:0000256" key="1">
    <source>
        <dbReference type="ARBA" id="ARBA00001954"/>
    </source>
</evidence>
<dbReference type="PANTHER" id="PTHR20883:SF48">
    <property type="entry name" value="ECTOINE DIOXYGENASE"/>
    <property type="match status" value="1"/>
</dbReference>
<dbReference type="InterPro" id="IPR008775">
    <property type="entry name" value="Phytyl_CoA_dOase-like"/>
</dbReference>
<organism evidence="2 3">
    <name type="scientific">Methylobacterium tardum</name>
    <dbReference type="NCBI Taxonomy" id="374432"/>
    <lineage>
        <taxon>Bacteria</taxon>
        <taxon>Pseudomonadati</taxon>
        <taxon>Pseudomonadota</taxon>
        <taxon>Alphaproteobacteria</taxon>
        <taxon>Hyphomicrobiales</taxon>
        <taxon>Methylobacteriaceae</taxon>
        <taxon>Methylobacterium</taxon>
    </lineage>
</organism>
<reference evidence="3" key="1">
    <citation type="journal article" date="2019" name="Int. J. Syst. Evol. Microbiol.">
        <title>The Global Catalogue of Microorganisms (GCM) 10K type strain sequencing project: providing services to taxonomists for standard genome sequencing and annotation.</title>
        <authorList>
            <consortium name="The Broad Institute Genomics Platform"/>
            <consortium name="The Broad Institute Genome Sequencing Center for Infectious Disease"/>
            <person name="Wu L."/>
            <person name="Ma J."/>
        </authorList>
    </citation>
    <scope>NUCLEOTIDE SEQUENCE [LARGE SCALE GENOMIC DNA]</scope>
    <source>
        <strain evidence="3">NBRC 103632</strain>
    </source>
</reference>
<comment type="caution">
    <text evidence="2">The sequence shown here is derived from an EMBL/GenBank/DDBJ whole genome shotgun (WGS) entry which is preliminary data.</text>
</comment>
<proteinExistence type="predicted"/>
<dbReference type="GO" id="GO:0016706">
    <property type="term" value="F:2-oxoglutarate-dependent dioxygenase activity"/>
    <property type="evidence" value="ECO:0007669"/>
    <property type="project" value="UniProtKB-ARBA"/>
</dbReference>
<dbReference type="AlphaFoldDB" id="A0AA37WQJ0"/>
<gene>
    <name evidence="2" type="ORF">GCM10007890_21330</name>
</gene>
<dbReference type="GO" id="GO:0005506">
    <property type="term" value="F:iron ion binding"/>
    <property type="evidence" value="ECO:0007669"/>
    <property type="project" value="UniProtKB-ARBA"/>
</dbReference>
<dbReference type="Proteomes" id="UP001157440">
    <property type="component" value="Unassembled WGS sequence"/>
</dbReference>
<name>A0AA37WQJ0_9HYPH</name>
<dbReference type="SUPFAM" id="SSF51197">
    <property type="entry name" value="Clavaminate synthase-like"/>
    <property type="match status" value="1"/>
</dbReference>
<dbReference type="EMBL" id="BSPL01000013">
    <property type="protein sequence ID" value="GLS70120.1"/>
    <property type="molecule type" value="Genomic_DNA"/>
</dbReference>
<evidence type="ECO:0000313" key="3">
    <source>
        <dbReference type="Proteomes" id="UP001157440"/>
    </source>
</evidence>
<comment type="cofactor">
    <cofactor evidence="1">
        <name>Fe(2+)</name>
        <dbReference type="ChEBI" id="CHEBI:29033"/>
    </cofactor>
</comment>